<feature type="transmembrane region" description="Helical" evidence="6">
    <location>
        <begin position="361"/>
        <end position="387"/>
    </location>
</feature>
<dbReference type="PANTHER" id="PTHR30287:SF1">
    <property type="entry name" value="INNER MEMBRANE PROTEIN"/>
    <property type="match status" value="1"/>
</dbReference>
<keyword evidence="5 6" id="KW-0472">Membrane</keyword>
<keyword evidence="4 6" id="KW-1133">Transmembrane helix</keyword>
<feature type="domain" description="ABC3 transporter permease C-terminal" evidence="7">
    <location>
        <begin position="318"/>
        <end position="441"/>
    </location>
</feature>
<evidence type="ECO:0000256" key="5">
    <source>
        <dbReference type="ARBA" id="ARBA00023136"/>
    </source>
</evidence>
<feature type="transmembrane region" description="Helical" evidence="6">
    <location>
        <begin position="810"/>
        <end position="832"/>
    </location>
</feature>
<comment type="caution">
    <text evidence="8">The sequence shown here is derived from an EMBL/GenBank/DDBJ whole genome shotgun (WGS) entry which is preliminary data.</text>
</comment>
<accession>A0A0R2KVW5</accession>
<feature type="transmembrane region" description="Helical" evidence="6">
    <location>
        <begin position="21"/>
        <end position="41"/>
    </location>
</feature>
<keyword evidence="2" id="KW-1003">Cell membrane</keyword>
<evidence type="ECO:0000256" key="4">
    <source>
        <dbReference type="ARBA" id="ARBA00022989"/>
    </source>
</evidence>
<evidence type="ECO:0000256" key="3">
    <source>
        <dbReference type="ARBA" id="ARBA00022692"/>
    </source>
</evidence>
<evidence type="ECO:0000256" key="1">
    <source>
        <dbReference type="ARBA" id="ARBA00004651"/>
    </source>
</evidence>
<dbReference type="Pfam" id="PF02687">
    <property type="entry name" value="FtsX"/>
    <property type="match status" value="2"/>
</dbReference>
<comment type="subcellular location">
    <subcellularLocation>
        <location evidence="1">Cell membrane</location>
        <topology evidence="1">Multi-pass membrane protein</topology>
    </subcellularLocation>
</comment>
<sequence>MSKMRKTILWKDAFQAITHSLGRYIAIILLIGLGTFAFTGLKMAGPDMRATGADFFNKHNLADVTVTSNYGINSTDRMTIRNLPEVKQASFGYFQDVKNKHNNDTLRVFSKSGDLSSYELISGHFPKNRNEIALSYLLKKKYRIGQKLTFTKPGILKNKTFKIVGFVKASEFLDKNQIGQTNIGNGRLTGIAVTTPSAFASPVYQVSRVTFKNTQNLSPFSVTYRNRVYHDQDKLQTALNKNRTDKHQKYVTMYKNQYRKKAAEQMLKRGISVDPAKIKVPKNKIKIAYPSYTISGREESQGYASYRADSERVEVLANVFPGFLFAVAAFVSLTTMMRFVEEERTNIGTLKALGYSNGAIAIKFLLYSTSAAILGVILGASFGYTFLPDLIIKAYLASSTLGTGYEINFAWGPLLISLLVALISTTVISIFTLHQTLREQPSALLLPKPPKNGSRILLEYWSWLWNHMSFSAKVTARNIFRYKSRMLMTIIGVAGCTGLLVMGFGIRDSLQGIGGIQYSDIQKNDVIALRSSNVTKKEQNKLDNLLKEKDIKQSNAIQYQQLTKHIASSGSTENVMLMVPKSNKNFKKSINLRERQSKKKLQLTNNGVIISEKLANILNAKKGSTISLKNSHGKTYRFKVNGICEMYLGHYIFMNQQEYEKATGKKYATNAYLVTMRKHSSAFINRVSRKLIKSAAIETVISSSANRRLLGSFTGSLNEVIFILILISGMLAVVVIYNLTNINVAERIRELSTIKVLGFYDNETTMYIYRETIILSGLGIIVGFGFGWWLHHFIITSLPPDVAMFDPNMYPMNFVFSALIPAMITAALAIVVHQKIKRINMLDALSSID</sequence>
<feature type="transmembrane region" description="Helical" evidence="6">
    <location>
        <begin position="486"/>
        <end position="506"/>
    </location>
</feature>
<evidence type="ECO:0000256" key="6">
    <source>
        <dbReference type="SAM" id="Phobius"/>
    </source>
</evidence>
<keyword evidence="3 6" id="KW-0812">Transmembrane</keyword>
<proteinExistence type="predicted"/>
<dbReference type="PANTHER" id="PTHR30287">
    <property type="entry name" value="MEMBRANE COMPONENT OF PREDICTED ABC SUPERFAMILY METABOLITE UPTAKE TRANSPORTER"/>
    <property type="match status" value="1"/>
</dbReference>
<gene>
    <name evidence="8" type="ORF">IV44_GL000493</name>
</gene>
<reference evidence="8 9" key="1">
    <citation type="journal article" date="2015" name="Genome Announc.">
        <title>Expanding the biotechnology potential of lactobacilli through comparative genomics of 213 strains and associated genera.</title>
        <authorList>
            <person name="Sun Z."/>
            <person name="Harris H.M."/>
            <person name="McCann A."/>
            <person name="Guo C."/>
            <person name="Argimon S."/>
            <person name="Zhang W."/>
            <person name="Yang X."/>
            <person name="Jeffery I.B."/>
            <person name="Cooney J.C."/>
            <person name="Kagawa T.F."/>
            <person name="Liu W."/>
            <person name="Song Y."/>
            <person name="Salvetti E."/>
            <person name="Wrobel A."/>
            <person name="Rasinkangas P."/>
            <person name="Parkhill J."/>
            <person name="Rea M.C."/>
            <person name="O'Sullivan O."/>
            <person name="Ritari J."/>
            <person name="Douillard F.P."/>
            <person name="Paul Ross R."/>
            <person name="Yang R."/>
            <person name="Briner A.E."/>
            <person name="Felis G.E."/>
            <person name="de Vos W.M."/>
            <person name="Barrangou R."/>
            <person name="Klaenhammer T.R."/>
            <person name="Caufield P.W."/>
            <person name="Cui Y."/>
            <person name="Zhang H."/>
            <person name="O'Toole P.W."/>
        </authorList>
    </citation>
    <scope>NUCLEOTIDE SEQUENCE [LARGE SCALE GENOMIC DNA]</scope>
    <source>
        <strain evidence="8 9">DSM 16698</strain>
    </source>
</reference>
<feature type="transmembrane region" description="Helical" evidence="6">
    <location>
        <begin position="720"/>
        <end position="739"/>
    </location>
</feature>
<evidence type="ECO:0000256" key="2">
    <source>
        <dbReference type="ARBA" id="ARBA00022475"/>
    </source>
</evidence>
<feature type="domain" description="ABC3 transporter permease C-terminal" evidence="7">
    <location>
        <begin position="723"/>
        <end position="840"/>
    </location>
</feature>
<dbReference type="Proteomes" id="UP000051529">
    <property type="component" value="Unassembled WGS sequence"/>
</dbReference>
<dbReference type="AlphaFoldDB" id="A0A0R2KVW5"/>
<dbReference type="InterPro" id="IPR038766">
    <property type="entry name" value="Membrane_comp_ABC_pdt"/>
</dbReference>
<feature type="transmembrane region" description="Helical" evidence="6">
    <location>
        <begin position="407"/>
        <end position="433"/>
    </location>
</feature>
<protein>
    <recommendedName>
        <fullName evidence="7">ABC3 transporter permease C-terminal domain-containing protein</fullName>
    </recommendedName>
</protein>
<evidence type="ECO:0000313" key="9">
    <source>
        <dbReference type="Proteomes" id="UP000051529"/>
    </source>
</evidence>
<dbReference type="PATRIC" id="fig|695563.3.peg.543"/>
<feature type="transmembrane region" description="Helical" evidence="6">
    <location>
        <begin position="319"/>
        <end position="340"/>
    </location>
</feature>
<name>A0A0R2KVW5_LACAM</name>
<organism evidence="8 9">
    <name type="scientific">Lactobacillus amylovorus subsp. animalium DSM 16698</name>
    <dbReference type="NCBI Taxonomy" id="695563"/>
    <lineage>
        <taxon>Bacteria</taxon>
        <taxon>Bacillati</taxon>
        <taxon>Bacillota</taxon>
        <taxon>Bacilli</taxon>
        <taxon>Lactobacillales</taxon>
        <taxon>Lactobacillaceae</taxon>
        <taxon>Lactobacillus</taxon>
        <taxon>Lactobacillus amylovorus subsp. animalium</taxon>
    </lineage>
</organism>
<feature type="transmembrane region" description="Helical" evidence="6">
    <location>
        <begin position="772"/>
        <end position="790"/>
    </location>
</feature>
<dbReference type="InterPro" id="IPR003838">
    <property type="entry name" value="ABC3_permease_C"/>
</dbReference>
<dbReference type="GO" id="GO:0005886">
    <property type="term" value="C:plasma membrane"/>
    <property type="evidence" value="ECO:0007669"/>
    <property type="project" value="UniProtKB-SubCell"/>
</dbReference>
<evidence type="ECO:0000259" key="7">
    <source>
        <dbReference type="Pfam" id="PF02687"/>
    </source>
</evidence>
<dbReference type="EMBL" id="JQBQ01000019">
    <property type="protein sequence ID" value="KRN91244.1"/>
    <property type="molecule type" value="Genomic_DNA"/>
</dbReference>
<evidence type="ECO:0000313" key="8">
    <source>
        <dbReference type="EMBL" id="KRN91244.1"/>
    </source>
</evidence>